<protein>
    <recommendedName>
        <fullName evidence="1">Protein kinase domain-containing protein</fullName>
    </recommendedName>
</protein>
<dbReference type="InterPro" id="IPR000719">
    <property type="entry name" value="Prot_kinase_dom"/>
</dbReference>
<dbReference type="PROSITE" id="PS50011">
    <property type="entry name" value="PROTEIN_KINASE_DOM"/>
    <property type="match status" value="1"/>
</dbReference>
<proteinExistence type="predicted"/>
<dbReference type="Proteomes" id="UP001500822">
    <property type="component" value="Unassembled WGS sequence"/>
</dbReference>
<dbReference type="EMBL" id="BAABIE010000022">
    <property type="protein sequence ID" value="GAA4758344.1"/>
    <property type="molecule type" value="Genomic_DNA"/>
</dbReference>
<reference evidence="3" key="1">
    <citation type="journal article" date="2019" name="Int. J. Syst. Evol. Microbiol.">
        <title>The Global Catalogue of Microorganisms (GCM) 10K type strain sequencing project: providing services to taxonomists for standard genome sequencing and annotation.</title>
        <authorList>
            <consortium name="The Broad Institute Genomics Platform"/>
            <consortium name="The Broad Institute Genome Sequencing Center for Infectious Disease"/>
            <person name="Wu L."/>
            <person name="Ma J."/>
        </authorList>
    </citation>
    <scope>NUCLEOTIDE SEQUENCE [LARGE SCALE GENOMIC DNA]</scope>
    <source>
        <strain evidence="3">JCM 18077</strain>
    </source>
</reference>
<feature type="domain" description="Protein kinase" evidence="1">
    <location>
        <begin position="1"/>
        <end position="317"/>
    </location>
</feature>
<organism evidence="2 3">
    <name type="scientific">Gordonia alkaliphila</name>
    <dbReference type="NCBI Taxonomy" id="1053547"/>
    <lineage>
        <taxon>Bacteria</taxon>
        <taxon>Bacillati</taxon>
        <taxon>Actinomycetota</taxon>
        <taxon>Actinomycetes</taxon>
        <taxon>Mycobacteriales</taxon>
        <taxon>Gordoniaceae</taxon>
        <taxon>Gordonia</taxon>
    </lineage>
</organism>
<dbReference type="SUPFAM" id="SSF56112">
    <property type="entry name" value="Protein kinase-like (PK-like)"/>
    <property type="match status" value="1"/>
</dbReference>
<dbReference type="Gene3D" id="1.10.510.10">
    <property type="entry name" value="Transferase(Phosphotransferase) domain 1"/>
    <property type="match status" value="1"/>
</dbReference>
<evidence type="ECO:0000313" key="2">
    <source>
        <dbReference type="EMBL" id="GAA4758344.1"/>
    </source>
</evidence>
<dbReference type="InterPro" id="IPR011009">
    <property type="entry name" value="Kinase-like_dom_sf"/>
</dbReference>
<name>A0ABP8ZJZ5_9ACTN</name>
<evidence type="ECO:0000313" key="3">
    <source>
        <dbReference type="Proteomes" id="UP001500822"/>
    </source>
</evidence>
<evidence type="ECO:0000259" key="1">
    <source>
        <dbReference type="PROSITE" id="PS50011"/>
    </source>
</evidence>
<gene>
    <name evidence="2" type="ORF">GCM10023217_33510</name>
</gene>
<dbReference type="RefSeq" id="WP_345314379.1">
    <property type="nucleotide sequence ID" value="NZ_BAABIE010000022.1"/>
</dbReference>
<keyword evidence="3" id="KW-1185">Reference proteome</keyword>
<accession>A0ABP8ZJZ5</accession>
<sequence>MRRYDKSDLGRLVKVDDGGQAQLYSAPLFCHPEVTGQVLYKEYERKVLDRFGSALNNGLSTLVAYPDSLNPQQRTGLLARTIWPKAVIVDGKQVVGLIMGKANPAFWFESDGEELLFNLKKLLASPKHIERQTLTVPSLRERALLARQLITALHHVHRNNLVVGDVSGNNIVVTNPNRVPDGLPGGAYQVKFLDVDSFRFQHGSPPVPQGDTPTWELPESLQLDVEIAAASGLQRDSLVARQRLRTQATDIYKMGLVMVRLFDETDDAPLMYEPINARPRMVAAFGEPLTKLLLMMLDEVPERRPTSEYLVQNWSRFGGAA</sequence>
<comment type="caution">
    <text evidence="2">The sequence shown here is derived from an EMBL/GenBank/DDBJ whole genome shotgun (WGS) entry which is preliminary data.</text>
</comment>